<reference evidence="3 4" key="1">
    <citation type="submission" date="2023-07" db="EMBL/GenBank/DDBJ databases">
        <title>Genomic Encyclopedia of Type Strains, Phase IV (KMG-IV): sequencing the most valuable type-strain genomes for metagenomic binning, comparative biology and taxonomic classification.</title>
        <authorList>
            <person name="Goeker M."/>
        </authorList>
    </citation>
    <scope>NUCLEOTIDE SEQUENCE [LARGE SCALE GENOMIC DNA]</scope>
    <source>
        <strain evidence="3 4">DSM 45903</strain>
    </source>
</reference>
<name>A0ABU1IS62_9BACL</name>
<comment type="caution">
    <text evidence="3">The sequence shown here is derived from an EMBL/GenBank/DDBJ whole genome shotgun (WGS) entry which is preliminary data.</text>
</comment>
<dbReference type="Pfam" id="PF22339">
    <property type="entry name" value="YgxA-like_sub_bind"/>
    <property type="match status" value="1"/>
</dbReference>
<dbReference type="RefSeq" id="WP_309868775.1">
    <property type="nucleotide sequence ID" value="NZ_JAVDQG010000011.1"/>
</dbReference>
<dbReference type="InterPro" id="IPR054515">
    <property type="entry name" value="YgxA-like_substrate-bd"/>
</dbReference>
<accession>A0ABU1IS62</accession>
<evidence type="ECO:0000313" key="3">
    <source>
        <dbReference type="EMBL" id="MDR6227622.1"/>
    </source>
</evidence>
<evidence type="ECO:0000259" key="2">
    <source>
        <dbReference type="Pfam" id="PF22339"/>
    </source>
</evidence>
<gene>
    <name evidence="3" type="ORF">JOE21_003666</name>
</gene>
<organism evidence="3 4">
    <name type="scientific">Desmospora profundinema</name>
    <dbReference type="NCBI Taxonomy" id="1571184"/>
    <lineage>
        <taxon>Bacteria</taxon>
        <taxon>Bacillati</taxon>
        <taxon>Bacillota</taxon>
        <taxon>Bacilli</taxon>
        <taxon>Bacillales</taxon>
        <taxon>Thermoactinomycetaceae</taxon>
        <taxon>Desmospora</taxon>
    </lineage>
</organism>
<keyword evidence="4" id="KW-1185">Reference proteome</keyword>
<sequence>MRDQIYPEIKKEMEHHSAAIGALAIPSPPAHLTALEPVDLLVLVFSKEAKPAEKAAVYCSRSWRVKTVWVSLSHAFASIIADEHPDLVEWILNGEILYDPERKVKELTHIVRQFPTEYRMKKMCIELCGLLDGYQRSRWHLKLGEGMDAYYFIQEMLRRWGRLAVMEAGEFPRQDLWNQVRQLHPGIHKWYQELASGGESPEQRIRLVLLAVEYAVLSKLEWYGRYVLNLLHQQKGMWSLRELNQQIGSEGLVVDLSLLVEEMVKRSLVEEITLQQDRMSEQRYRLMTFGVRGAKGS</sequence>
<dbReference type="InterPro" id="IPR043519">
    <property type="entry name" value="NT_sf"/>
</dbReference>
<evidence type="ECO:0000259" key="1">
    <source>
        <dbReference type="Pfam" id="PF14540"/>
    </source>
</evidence>
<dbReference type="Gene3D" id="1.20.120.330">
    <property type="entry name" value="Nucleotidyltransferases domain 2"/>
    <property type="match status" value="1"/>
</dbReference>
<feature type="domain" description="Nucleotidyltransferase-like" evidence="1">
    <location>
        <begin position="4"/>
        <end position="119"/>
    </location>
</feature>
<proteinExistence type="predicted"/>
<dbReference type="Gene3D" id="3.30.460.10">
    <property type="entry name" value="Beta Polymerase, domain 2"/>
    <property type="match status" value="1"/>
</dbReference>
<feature type="domain" description="YgxA-like substrate binding" evidence="2">
    <location>
        <begin position="121"/>
        <end position="219"/>
    </location>
</feature>
<dbReference type="InterPro" id="IPR029348">
    <property type="entry name" value="NTF-like"/>
</dbReference>
<dbReference type="Proteomes" id="UP001185012">
    <property type="component" value="Unassembled WGS sequence"/>
</dbReference>
<evidence type="ECO:0000313" key="4">
    <source>
        <dbReference type="Proteomes" id="UP001185012"/>
    </source>
</evidence>
<protein>
    <recommendedName>
        <fullName evidence="5">Nucleotidyltransferase-like</fullName>
    </recommendedName>
</protein>
<evidence type="ECO:0008006" key="5">
    <source>
        <dbReference type="Google" id="ProtNLM"/>
    </source>
</evidence>
<dbReference type="EMBL" id="JAVDQG010000011">
    <property type="protein sequence ID" value="MDR6227622.1"/>
    <property type="molecule type" value="Genomic_DNA"/>
</dbReference>
<dbReference type="Pfam" id="PF14540">
    <property type="entry name" value="NTF-like"/>
    <property type="match status" value="1"/>
</dbReference>